<gene>
    <name evidence="3" type="ORF">CHU32_23345</name>
    <name evidence="2" type="ORF">CHU33_23815</name>
</gene>
<evidence type="ECO:0000313" key="2">
    <source>
        <dbReference type="EMBL" id="POP41200.1"/>
    </source>
</evidence>
<dbReference type="EMBL" id="PQGE01000029">
    <property type="protein sequence ID" value="POP41200.1"/>
    <property type="molecule type" value="Genomic_DNA"/>
</dbReference>
<dbReference type="Gene3D" id="3.90.950.20">
    <property type="entry name" value="CinA-like"/>
    <property type="match status" value="1"/>
</dbReference>
<dbReference type="AlphaFoldDB" id="A0A2P5GIX2"/>
<dbReference type="InterPro" id="IPR036653">
    <property type="entry name" value="CinA-like_C"/>
</dbReference>
<evidence type="ECO:0000259" key="1">
    <source>
        <dbReference type="Pfam" id="PF02464"/>
    </source>
</evidence>
<keyword evidence="4" id="KW-1185">Reference proteome</keyword>
<dbReference type="Proteomes" id="UP000247005">
    <property type="component" value="Unassembled WGS sequence"/>
</dbReference>
<protein>
    <submittedName>
        <fullName evidence="3">Competence protein ComA</fullName>
    </submittedName>
</protein>
<accession>A0A2P5GIX2</accession>
<dbReference type="InterPro" id="IPR008136">
    <property type="entry name" value="CinA_C"/>
</dbReference>
<dbReference type="RefSeq" id="WP_103678480.1">
    <property type="nucleotide sequence ID" value="NZ_PQGD01000025.1"/>
</dbReference>
<comment type="caution">
    <text evidence="3">The sequence shown here is derived from an EMBL/GenBank/DDBJ whole genome shotgun (WGS) entry which is preliminary data.</text>
</comment>
<feature type="domain" description="CinA C-terminal" evidence="1">
    <location>
        <begin position="22"/>
        <end position="173"/>
    </location>
</feature>
<dbReference type="SUPFAM" id="SSF142433">
    <property type="entry name" value="CinA-like"/>
    <property type="match status" value="1"/>
</dbReference>
<evidence type="ECO:0000313" key="3">
    <source>
        <dbReference type="EMBL" id="POP43307.1"/>
    </source>
</evidence>
<proteinExistence type="predicted"/>
<reference evidence="4 5" key="1">
    <citation type="submission" date="2018-01" db="EMBL/GenBank/DDBJ databases">
        <title>Superficieibacter electus gen. nov., sp. nov., an extended-spectrum beta-lactamase possessing member of the Enterobacteriaceae family, isolated from intensive care unit surfaces.</title>
        <authorList>
            <person name="Potter R.F."/>
            <person name="D'Souza A.W."/>
        </authorList>
    </citation>
    <scope>NUCLEOTIDE SEQUENCE [LARGE SCALE GENOMIC DNA]</scope>
    <source>
        <strain evidence="3 5">BP-1</strain>
        <strain evidence="2 4">BP-2</strain>
    </source>
</reference>
<name>A0A2P5GIX2_9ENTR</name>
<dbReference type="EMBL" id="PQGD01000025">
    <property type="protein sequence ID" value="POP43307.1"/>
    <property type="molecule type" value="Genomic_DNA"/>
</dbReference>
<dbReference type="OrthoDB" id="9801454at2"/>
<organism evidence="3 5">
    <name type="scientific">Superficieibacter electus</name>
    <dbReference type="NCBI Taxonomy" id="2022662"/>
    <lineage>
        <taxon>Bacteria</taxon>
        <taxon>Pseudomonadati</taxon>
        <taxon>Pseudomonadota</taxon>
        <taxon>Gammaproteobacteria</taxon>
        <taxon>Enterobacterales</taxon>
        <taxon>Enterobacteriaceae</taxon>
        <taxon>Superficieibacter</taxon>
    </lineage>
</organism>
<dbReference type="Pfam" id="PF02464">
    <property type="entry name" value="CinA"/>
    <property type="match status" value="1"/>
</dbReference>
<sequence>MNKSVSSSVIEQGDLFQFSVGQIADRLGHALTQKNLRLTTAESCTGGQIATTLCAAENTPDFYGCGFVTFTDEAKITLLHVNPRTLANYTAVSRQTVEEMALGARKVSGEPLSVSVSGYAGPEDGPDGTPAGLIWFGWSMFDLPVMSEYRQFSGEPKAVINQAVKFALGRVLQHLEKENPAAPE</sequence>
<dbReference type="NCBIfam" id="TIGR00199">
    <property type="entry name" value="PncC_domain"/>
    <property type="match status" value="1"/>
</dbReference>
<dbReference type="Proteomes" id="UP000237073">
    <property type="component" value="Unassembled WGS sequence"/>
</dbReference>
<evidence type="ECO:0000313" key="5">
    <source>
        <dbReference type="Proteomes" id="UP000247005"/>
    </source>
</evidence>
<evidence type="ECO:0000313" key="4">
    <source>
        <dbReference type="Proteomes" id="UP000237073"/>
    </source>
</evidence>